<proteinExistence type="inferred from homology"/>
<evidence type="ECO:0000256" key="3">
    <source>
        <dbReference type="ARBA" id="ARBA00023125"/>
    </source>
</evidence>
<dbReference type="InterPro" id="IPR000847">
    <property type="entry name" value="LysR_HTH_N"/>
</dbReference>
<dbReference type="GO" id="GO:0003700">
    <property type="term" value="F:DNA-binding transcription factor activity"/>
    <property type="evidence" value="ECO:0007669"/>
    <property type="project" value="InterPro"/>
</dbReference>
<evidence type="ECO:0000259" key="5">
    <source>
        <dbReference type="PROSITE" id="PS50931"/>
    </source>
</evidence>
<dbReference type="AlphaFoldDB" id="A0A2N7X782"/>
<dbReference type="Proteomes" id="UP000235777">
    <property type="component" value="Unassembled WGS sequence"/>
</dbReference>
<comment type="caution">
    <text evidence="6">The sequence shown here is derived from an EMBL/GenBank/DDBJ whole genome shotgun (WGS) entry which is preliminary data.</text>
</comment>
<keyword evidence="4" id="KW-0804">Transcription</keyword>
<dbReference type="PANTHER" id="PTHR30537:SF58">
    <property type="entry name" value="HTH-TYPE TRANSCRIPTIONAL REGULATOR PERR"/>
    <property type="match status" value="1"/>
</dbReference>
<dbReference type="InterPro" id="IPR036388">
    <property type="entry name" value="WH-like_DNA-bd_sf"/>
</dbReference>
<dbReference type="GO" id="GO:0006351">
    <property type="term" value="P:DNA-templated transcription"/>
    <property type="evidence" value="ECO:0007669"/>
    <property type="project" value="TreeGrafter"/>
</dbReference>
<accession>A0A2N7X782</accession>
<dbReference type="Gene3D" id="3.40.190.10">
    <property type="entry name" value="Periplasmic binding protein-like II"/>
    <property type="match status" value="2"/>
</dbReference>
<protein>
    <submittedName>
        <fullName evidence="6">LysR family transcriptional regulator</fullName>
    </submittedName>
</protein>
<gene>
    <name evidence="6" type="ORF">C0Z20_08785</name>
</gene>
<evidence type="ECO:0000313" key="7">
    <source>
        <dbReference type="Proteomes" id="UP000235777"/>
    </source>
</evidence>
<evidence type="ECO:0000256" key="1">
    <source>
        <dbReference type="ARBA" id="ARBA00009437"/>
    </source>
</evidence>
<sequence>MRRMPNFVLLRAFEAAARLESFALAAQELHLTPSAISHQVKELEEYFGRALFLRRNRRIEPTPEAVRLLETLSRVFDAVEAACSEVTLAPNAQVLVVHCAPSFAVKWLGPKLPEFNRAHPHITIRLSTGAEPLDLTRVQEVDIEISYGSALERPGVETIPLGREAIVPLCSPALLDDEMPAARRMSALTLIDTQLSRITWSDWFAANGLEMPATPRPSFDRAALGISAAADGMGVVLESTRLAEREIARGDLVEIRSDAFVRFARETHFLSYRKNESRVEKVAAFRQWLLTRAAVQAED</sequence>
<keyword evidence="7" id="KW-1185">Reference proteome</keyword>
<dbReference type="PRINTS" id="PR00039">
    <property type="entry name" value="HTHLYSR"/>
</dbReference>
<evidence type="ECO:0000256" key="2">
    <source>
        <dbReference type="ARBA" id="ARBA00023015"/>
    </source>
</evidence>
<keyword evidence="2" id="KW-0805">Transcription regulation</keyword>
<dbReference type="Pfam" id="PF00126">
    <property type="entry name" value="HTH_1"/>
    <property type="match status" value="1"/>
</dbReference>
<dbReference type="SUPFAM" id="SSF46785">
    <property type="entry name" value="Winged helix' DNA-binding domain"/>
    <property type="match status" value="1"/>
</dbReference>
<keyword evidence="3" id="KW-0238">DNA-binding</keyword>
<dbReference type="CDD" id="cd08432">
    <property type="entry name" value="PBP2_GcdR_TrpI_HvrB_AmpR_like"/>
    <property type="match status" value="1"/>
</dbReference>
<evidence type="ECO:0000256" key="4">
    <source>
        <dbReference type="ARBA" id="ARBA00023163"/>
    </source>
</evidence>
<dbReference type="PANTHER" id="PTHR30537">
    <property type="entry name" value="HTH-TYPE TRANSCRIPTIONAL REGULATOR"/>
    <property type="match status" value="1"/>
</dbReference>
<feature type="domain" description="HTH lysR-type" evidence="5">
    <location>
        <begin position="5"/>
        <end position="62"/>
    </location>
</feature>
<dbReference type="InterPro" id="IPR005119">
    <property type="entry name" value="LysR_subst-bd"/>
</dbReference>
<dbReference type="InterPro" id="IPR036390">
    <property type="entry name" value="WH_DNA-bd_sf"/>
</dbReference>
<dbReference type="SUPFAM" id="SSF53850">
    <property type="entry name" value="Periplasmic binding protein-like II"/>
    <property type="match status" value="1"/>
</dbReference>
<dbReference type="Pfam" id="PF03466">
    <property type="entry name" value="LysR_substrate"/>
    <property type="match status" value="1"/>
</dbReference>
<reference evidence="6 7" key="1">
    <citation type="submission" date="2018-01" db="EMBL/GenBank/DDBJ databases">
        <title>Whole genome analyses suggest that Burkholderia sensu lato contains two further novel genera in the rhizoxinica-symbiotica group Mycetohabitans gen. nov., and Trinickia gen. nov.: implications for the evolution of diazotrophy and nodulation in the Burkholderiaceae.</title>
        <authorList>
            <person name="Estrada-de los Santos P."/>
            <person name="Palmer M."/>
            <person name="Chavez-Ramirez B."/>
            <person name="Beukes C."/>
            <person name="Steenkamp E.T."/>
            <person name="Hirsch A.M."/>
            <person name="Manyaka P."/>
            <person name="Maluk M."/>
            <person name="Lafos M."/>
            <person name="Crook M."/>
            <person name="Gross E."/>
            <person name="Simon M.F."/>
            <person name="Bueno dos Reis Junior F."/>
            <person name="Poole P.S."/>
            <person name="Venter S.N."/>
            <person name="James E.K."/>
        </authorList>
    </citation>
    <scope>NUCLEOTIDE SEQUENCE [LARGE SCALE GENOMIC DNA]</scope>
    <source>
        <strain evidence="6 7">JPY 581</strain>
    </source>
</reference>
<organism evidence="6 7">
    <name type="scientific">Trinickia symbiotica</name>
    <dbReference type="NCBI Taxonomy" id="863227"/>
    <lineage>
        <taxon>Bacteria</taxon>
        <taxon>Pseudomonadati</taxon>
        <taxon>Pseudomonadota</taxon>
        <taxon>Betaproteobacteria</taxon>
        <taxon>Burkholderiales</taxon>
        <taxon>Burkholderiaceae</taxon>
        <taxon>Trinickia</taxon>
    </lineage>
</organism>
<dbReference type="InterPro" id="IPR058163">
    <property type="entry name" value="LysR-type_TF_proteobact-type"/>
</dbReference>
<dbReference type="PROSITE" id="PS50931">
    <property type="entry name" value="HTH_LYSR"/>
    <property type="match status" value="1"/>
</dbReference>
<comment type="similarity">
    <text evidence="1">Belongs to the LysR transcriptional regulatory family.</text>
</comment>
<dbReference type="EMBL" id="PNYC01000004">
    <property type="protein sequence ID" value="PMS37392.1"/>
    <property type="molecule type" value="Genomic_DNA"/>
</dbReference>
<evidence type="ECO:0000313" key="6">
    <source>
        <dbReference type="EMBL" id="PMS37392.1"/>
    </source>
</evidence>
<dbReference type="GO" id="GO:0043565">
    <property type="term" value="F:sequence-specific DNA binding"/>
    <property type="evidence" value="ECO:0007669"/>
    <property type="project" value="TreeGrafter"/>
</dbReference>
<name>A0A2N7X782_9BURK</name>
<dbReference type="Gene3D" id="1.10.10.10">
    <property type="entry name" value="Winged helix-like DNA-binding domain superfamily/Winged helix DNA-binding domain"/>
    <property type="match status" value="1"/>
</dbReference>
<dbReference type="STRING" id="863227.GCA_000373005_01566"/>
<dbReference type="OrthoDB" id="8591238at2"/>
<dbReference type="RefSeq" id="WP_035468471.1">
    <property type="nucleotide sequence ID" value="NZ_KB890168.1"/>
</dbReference>